<comment type="caution">
    <text evidence="1">The sequence shown here is derived from an EMBL/GenBank/DDBJ whole genome shotgun (WGS) entry which is preliminary data.</text>
</comment>
<protein>
    <recommendedName>
        <fullName evidence="3">Zinc finger PMZ-type domain-containing protein</fullName>
    </recommendedName>
</protein>
<accession>A0A2G2VFU4</accession>
<dbReference type="AlphaFoldDB" id="A0A2G2VFU4"/>
<name>A0A2G2VFU4_CAPBA</name>
<sequence>MDEREYPMSYIFNSIAKKFGENFREWYAFVGGKENIFVPYAERILRDNKSASDSLYVGNSNGVLDEYMMFGNSITAKVNLLERSYYCRKFDLVKMSCEHAMAALRAKYDDGEYYGNSIYDYSLPIYKAESYLLAYSEEINVVPPEAE</sequence>
<dbReference type="OrthoDB" id="1112873at2759"/>
<reference evidence="1 2" key="1">
    <citation type="journal article" date="2017" name="Genome Biol.">
        <title>New reference genome sequences of hot pepper reveal the massive evolution of plant disease-resistance genes by retroduplication.</title>
        <authorList>
            <person name="Kim S."/>
            <person name="Park J."/>
            <person name="Yeom S.I."/>
            <person name="Kim Y.M."/>
            <person name="Seo E."/>
            <person name="Kim K.T."/>
            <person name="Kim M.S."/>
            <person name="Lee J.M."/>
            <person name="Cheong K."/>
            <person name="Shin H.S."/>
            <person name="Kim S.B."/>
            <person name="Han K."/>
            <person name="Lee J."/>
            <person name="Park M."/>
            <person name="Lee H.A."/>
            <person name="Lee H.Y."/>
            <person name="Lee Y."/>
            <person name="Oh S."/>
            <person name="Lee J.H."/>
            <person name="Choi E."/>
            <person name="Choi E."/>
            <person name="Lee S.E."/>
            <person name="Jeon J."/>
            <person name="Kim H."/>
            <person name="Choi G."/>
            <person name="Song H."/>
            <person name="Lee J."/>
            <person name="Lee S.C."/>
            <person name="Kwon J.K."/>
            <person name="Lee H.Y."/>
            <person name="Koo N."/>
            <person name="Hong Y."/>
            <person name="Kim R.W."/>
            <person name="Kang W.H."/>
            <person name="Huh J.H."/>
            <person name="Kang B.C."/>
            <person name="Yang T.J."/>
            <person name="Lee Y.H."/>
            <person name="Bennetzen J.L."/>
            <person name="Choi D."/>
        </authorList>
    </citation>
    <scope>NUCLEOTIDE SEQUENCE [LARGE SCALE GENOMIC DNA]</scope>
    <source>
        <strain evidence="2">cv. PBC81</strain>
    </source>
</reference>
<organism evidence="1 2">
    <name type="scientific">Capsicum baccatum</name>
    <name type="common">Peruvian pepper</name>
    <dbReference type="NCBI Taxonomy" id="33114"/>
    <lineage>
        <taxon>Eukaryota</taxon>
        <taxon>Viridiplantae</taxon>
        <taxon>Streptophyta</taxon>
        <taxon>Embryophyta</taxon>
        <taxon>Tracheophyta</taxon>
        <taxon>Spermatophyta</taxon>
        <taxon>Magnoliopsida</taxon>
        <taxon>eudicotyledons</taxon>
        <taxon>Gunneridae</taxon>
        <taxon>Pentapetalae</taxon>
        <taxon>asterids</taxon>
        <taxon>lamiids</taxon>
        <taxon>Solanales</taxon>
        <taxon>Solanaceae</taxon>
        <taxon>Solanoideae</taxon>
        <taxon>Capsiceae</taxon>
        <taxon>Capsicum</taxon>
    </lineage>
</organism>
<evidence type="ECO:0000313" key="1">
    <source>
        <dbReference type="EMBL" id="PHT31843.1"/>
    </source>
</evidence>
<reference evidence="2" key="2">
    <citation type="journal article" date="2017" name="J. Anim. Genet.">
        <title>Multiple reference genome sequences of hot pepper reveal the massive evolution of plant disease resistance genes by retroduplication.</title>
        <authorList>
            <person name="Kim S."/>
            <person name="Park J."/>
            <person name="Yeom S.-I."/>
            <person name="Kim Y.-M."/>
            <person name="Seo E."/>
            <person name="Kim K.-T."/>
            <person name="Kim M.-S."/>
            <person name="Lee J.M."/>
            <person name="Cheong K."/>
            <person name="Shin H.-S."/>
            <person name="Kim S.-B."/>
            <person name="Han K."/>
            <person name="Lee J."/>
            <person name="Park M."/>
            <person name="Lee H.-A."/>
            <person name="Lee H.-Y."/>
            <person name="Lee Y."/>
            <person name="Oh S."/>
            <person name="Lee J.H."/>
            <person name="Choi E."/>
            <person name="Choi E."/>
            <person name="Lee S.E."/>
            <person name="Jeon J."/>
            <person name="Kim H."/>
            <person name="Choi G."/>
            <person name="Song H."/>
            <person name="Lee J."/>
            <person name="Lee S.-C."/>
            <person name="Kwon J.-K."/>
            <person name="Lee H.-Y."/>
            <person name="Koo N."/>
            <person name="Hong Y."/>
            <person name="Kim R.W."/>
            <person name="Kang W.-H."/>
            <person name="Huh J.H."/>
            <person name="Kang B.-C."/>
            <person name="Yang T.-J."/>
            <person name="Lee Y.-H."/>
            <person name="Bennetzen J.L."/>
            <person name="Choi D."/>
        </authorList>
    </citation>
    <scope>NUCLEOTIDE SEQUENCE [LARGE SCALE GENOMIC DNA]</scope>
    <source>
        <strain evidence="2">cv. PBC81</strain>
    </source>
</reference>
<proteinExistence type="predicted"/>
<evidence type="ECO:0000313" key="2">
    <source>
        <dbReference type="Proteomes" id="UP000224567"/>
    </source>
</evidence>
<dbReference type="Proteomes" id="UP000224567">
    <property type="component" value="Unassembled WGS sequence"/>
</dbReference>
<dbReference type="EMBL" id="MLFT02000012">
    <property type="protein sequence ID" value="PHT31843.1"/>
    <property type="molecule type" value="Genomic_DNA"/>
</dbReference>
<evidence type="ECO:0008006" key="3">
    <source>
        <dbReference type="Google" id="ProtNLM"/>
    </source>
</evidence>
<keyword evidence="2" id="KW-1185">Reference proteome</keyword>
<gene>
    <name evidence="1" type="ORF">CQW23_28180</name>
</gene>